<feature type="transmembrane region" description="Helical" evidence="1">
    <location>
        <begin position="172"/>
        <end position="190"/>
    </location>
</feature>
<dbReference type="Proteomes" id="UP000198571">
    <property type="component" value="Unassembled WGS sequence"/>
</dbReference>
<feature type="transmembrane region" description="Helical" evidence="1">
    <location>
        <begin position="334"/>
        <end position="354"/>
    </location>
</feature>
<dbReference type="RefSeq" id="WP_093046977.1">
    <property type="nucleotide sequence ID" value="NZ_FOGT01000001.1"/>
</dbReference>
<dbReference type="AlphaFoldDB" id="A0A1H9NV78"/>
<dbReference type="EMBL" id="FOGT01000001">
    <property type="protein sequence ID" value="SER39832.1"/>
    <property type="molecule type" value="Genomic_DNA"/>
</dbReference>
<keyword evidence="1" id="KW-0472">Membrane</keyword>
<protein>
    <recommendedName>
        <fullName evidence="4">Cytochrome c biogenesis protein CcdA</fullName>
    </recommendedName>
</protein>
<keyword evidence="1" id="KW-1133">Transmembrane helix</keyword>
<feature type="transmembrane region" description="Helical" evidence="1">
    <location>
        <begin position="230"/>
        <end position="259"/>
    </location>
</feature>
<keyword evidence="1" id="KW-0812">Transmembrane</keyword>
<feature type="transmembrane region" description="Helical" evidence="1">
    <location>
        <begin position="138"/>
        <end position="166"/>
    </location>
</feature>
<dbReference type="OrthoDB" id="9798180at2"/>
<dbReference type="STRING" id="1601833.SAMN05518684_10113"/>
<sequence>MIERIEINEERDRFIEVINRYDIDAHSVPLFIYKGKTLTGFNDMVKSSLNGLLMEGEENEKPGFPEGDTCSGEEESNCTFSIKETDDKEMELFGLNITDYSLLMTTLLIGAIDGFNPCSLWALMFLISMIVRLNSRKIILAAGLTFVGTVSFIYGMFILGTFAIVVNIIDYFWIRVLLFIIASAFAAVNIKEGVMKGPAQFTFSISGSNKKQFIKLIREKMIFSGKIGPLIMASILIGTFASLIELPCTAGFPVIWNGIMSDQSVGTKTYVFYLIIYIAMYMLIEIAVVSGMVITMKKTFMTEETGKVLKFISGTLMGYLAIVLLLGKSYMNDITLVGGGSLAVILLSLTVIYIRKLVRD</sequence>
<feature type="transmembrane region" description="Helical" evidence="1">
    <location>
        <begin position="100"/>
        <end position="126"/>
    </location>
</feature>
<feature type="transmembrane region" description="Helical" evidence="1">
    <location>
        <begin position="271"/>
        <end position="296"/>
    </location>
</feature>
<proteinExistence type="predicted"/>
<keyword evidence="3" id="KW-1185">Reference proteome</keyword>
<name>A0A1H9NV78_9BACI</name>
<reference evidence="3" key="1">
    <citation type="submission" date="2016-10" db="EMBL/GenBank/DDBJ databases">
        <authorList>
            <person name="Varghese N."/>
            <person name="Submissions S."/>
        </authorList>
    </citation>
    <scope>NUCLEOTIDE SEQUENCE [LARGE SCALE GENOMIC DNA]</scope>
    <source>
        <strain evidence="3">S9</strain>
    </source>
</reference>
<evidence type="ECO:0000313" key="3">
    <source>
        <dbReference type="Proteomes" id="UP000198571"/>
    </source>
</evidence>
<gene>
    <name evidence="2" type="ORF">SAMN05518684_10113</name>
</gene>
<evidence type="ECO:0000256" key="1">
    <source>
        <dbReference type="SAM" id="Phobius"/>
    </source>
</evidence>
<evidence type="ECO:0008006" key="4">
    <source>
        <dbReference type="Google" id="ProtNLM"/>
    </source>
</evidence>
<accession>A0A1H9NV78</accession>
<feature type="transmembrane region" description="Helical" evidence="1">
    <location>
        <begin position="308"/>
        <end position="328"/>
    </location>
</feature>
<organism evidence="2 3">
    <name type="scientific">Salipaludibacillus aurantiacus</name>
    <dbReference type="NCBI Taxonomy" id="1601833"/>
    <lineage>
        <taxon>Bacteria</taxon>
        <taxon>Bacillati</taxon>
        <taxon>Bacillota</taxon>
        <taxon>Bacilli</taxon>
        <taxon>Bacillales</taxon>
        <taxon>Bacillaceae</taxon>
    </lineage>
</organism>
<evidence type="ECO:0000313" key="2">
    <source>
        <dbReference type="EMBL" id="SER39832.1"/>
    </source>
</evidence>